<dbReference type="PROSITE" id="PS50297">
    <property type="entry name" value="ANK_REP_REGION"/>
    <property type="match status" value="4"/>
</dbReference>
<name>A0ABM7NRX5_9VIRU</name>
<sequence>MTCINNPIPWELWVMIANFSDECDYNLFFTNKKFFSLINHYKFDSNVIEFAVKQGNLDIIKYILKLKHEKNNLIGSKRFGKVGSQQCFFMSCEQGHLEIVKFLVKGETLLFFCAQQNKNDIQTDYNYAMQLASGKGHLEVVKLLVEKGADVQDGYNWAVQCASQKGHLEVVKFLIEQGANIQADNNLAVKLASGNGHFEVVKFLVEKGANIQTENNLAVKLASENGHLEVVKFLVEQGADIR</sequence>
<dbReference type="PANTHER" id="PTHR24188:SF29">
    <property type="entry name" value="GH09064P"/>
    <property type="match status" value="1"/>
</dbReference>
<accession>A0ABM7NRX5</accession>
<keyword evidence="2" id="KW-0040">ANK repeat</keyword>
<keyword evidence="1" id="KW-0677">Repeat</keyword>
<proteinExistence type="predicted"/>
<dbReference type="Pfam" id="PF12796">
    <property type="entry name" value="Ank_2"/>
    <property type="match status" value="2"/>
</dbReference>
<evidence type="ECO:0000256" key="2">
    <source>
        <dbReference type="ARBA" id="ARBA00023043"/>
    </source>
</evidence>
<protein>
    <submittedName>
        <fullName evidence="3">Ankyrin repeat protein</fullName>
    </submittedName>
</protein>
<dbReference type="PANTHER" id="PTHR24188">
    <property type="entry name" value="ANKYRIN REPEAT PROTEIN"/>
    <property type="match status" value="1"/>
</dbReference>
<evidence type="ECO:0000256" key="1">
    <source>
        <dbReference type="ARBA" id="ARBA00022737"/>
    </source>
</evidence>
<dbReference type="EMBL" id="AP024483">
    <property type="protein sequence ID" value="BCS82913.1"/>
    <property type="molecule type" value="Genomic_DNA"/>
</dbReference>
<dbReference type="Gene3D" id="1.25.40.20">
    <property type="entry name" value="Ankyrin repeat-containing domain"/>
    <property type="match status" value="2"/>
</dbReference>
<evidence type="ECO:0000313" key="4">
    <source>
        <dbReference type="Proteomes" id="UP001321479"/>
    </source>
</evidence>
<dbReference type="GeneID" id="80558118"/>
<dbReference type="RefSeq" id="YP_010841521.1">
    <property type="nucleotide sequence ID" value="NC_079139.1"/>
</dbReference>
<keyword evidence="4" id="KW-1185">Reference proteome</keyword>
<dbReference type="InterPro" id="IPR036770">
    <property type="entry name" value="Ankyrin_rpt-contain_sf"/>
</dbReference>
<reference evidence="3 4" key="1">
    <citation type="submission" date="2021-02" db="EMBL/GenBank/DDBJ databases">
        <title>Cotonvirus japonicus, which uses Golgi apparatus of host cells for its virion factory, phylogenetically links tailed tupanvirus and icosahedral mimivirus.</title>
        <authorList>
            <person name="Takahashi H."/>
            <person name="Fukaya S."/>
            <person name="Song C."/>
            <person name="Murata K."/>
            <person name="Takemura M."/>
        </authorList>
    </citation>
    <scope>NUCLEOTIDE SEQUENCE [LARGE SCALE GENOMIC DNA]</scope>
</reference>
<organism evidence="3 4">
    <name type="scientific">Cotonvirus japonicus</name>
    <dbReference type="NCBI Taxonomy" id="2811091"/>
    <lineage>
        <taxon>Viruses</taxon>
        <taxon>Varidnaviria</taxon>
        <taxon>Bamfordvirae</taxon>
        <taxon>Nucleocytoviricota</taxon>
        <taxon>Megaviricetes</taxon>
        <taxon>Imitervirales</taxon>
        <taxon>Mimiviridae</taxon>
        <taxon>Megamimivirinae</taxon>
        <taxon>Cotonvirus</taxon>
        <taxon>Cotonvirus japonicum</taxon>
    </lineage>
</organism>
<dbReference type="SMART" id="SM00248">
    <property type="entry name" value="ANK"/>
    <property type="match status" value="6"/>
</dbReference>
<evidence type="ECO:0000313" key="3">
    <source>
        <dbReference type="EMBL" id="BCS82913.1"/>
    </source>
</evidence>
<dbReference type="Proteomes" id="UP001321479">
    <property type="component" value="Segment"/>
</dbReference>
<dbReference type="InterPro" id="IPR002110">
    <property type="entry name" value="Ankyrin_rpt"/>
</dbReference>
<dbReference type="SUPFAM" id="SSF48403">
    <property type="entry name" value="Ankyrin repeat"/>
    <property type="match status" value="1"/>
</dbReference>
<dbReference type="PROSITE" id="PS50088">
    <property type="entry name" value="ANK_REPEAT"/>
    <property type="match status" value="4"/>
</dbReference>